<gene>
    <name evidence="1" type="ORF">PEVE_00042428</name>
</gene>
<sequence length="147" mass="17140">MEFSNQLPNFDISIFDDEQNERIHGRFVPMTDSEVDNLIDTEEFANTERKTLYDLNFVKQFLTEHGERRSIEEIPAVELNNYLSKFIFAARTKKGEENEPSSLRGIFSGVERHLSCADSRVPIMGNLLSKIMIFKRLEIPLKQNRKN</sequence>
<dbReference type="EMBL" id="CALNXI010000831">
    <property type="protein sequence ID" value="CAH3142143.1"/>
    <property type="molecule type" value="Genomic_DNA"/>
</dbReference>
<dbReference type="PANTHER" id="PTHR46963:SF4">
    <property type="entry name" value="HYPOTHETICAL PROTEIN MGC115716"/>
    <property type="match status" value="1"/>
</dbReference>
<proteinExistence type="predicted"/>
<evidence type="ECO:0000313" key="1">
    <source>
        <dbReference type="EMBL" id="CAH3142143.1"/>
    </source>
</evidence>
<dbReference type="InterPro" id="IPR042838">
    <property type="entry name" value="KIAA1958"/>
</dbReference>
<dbReference type="PANTHER" id="PTHR46963">
    <property type="entry name" value="SIMILAR TO RIKEN CDNA E130308A19"/>
    <property type="match status" value="1"/>
</dbReference>
<organism evidence="1 2">
    <name type="scientific">Porites evermanni</name>
    <dbReference type="NCBI Taxonomy" id="104178"/>
    <lineage>
        <taxon>Eukaryota</taxon>
        <taxon>Metazoa</taxon>
        <taxon>Cnidaria</taxon>
        <taxon>Anthozoa</taxon>
        <taxon>Hexacorallia</taxon>
        <taxon>Scleractinia</taxon>
        <taxon>Fungiina</taxon>
        <taxon>Poritidae</taxon>
        <taxon>Porites</taxon>
    </lineage>
</organism>
<evidence type="ECO:0000313" key="2">
    <source>
        <dbReference type="Proteomes" id="UP001159427"/>
    </source>
</evidence>
<keyword evidence="2" id="KW-1185">Reference proteome</keyword>
<name>A0ABN8PIY4_9CNID</name>
<accession>A0ABN8PIY4</accession>
<protein>
    <submittedName>
        <fullName evidence="1">Uncharacterized protein</fullName>
    </submittedName>
</protein>
<reference evidence="1 2" key="1">
    <citation type="submission" date="2022-05" db="EMBL/GenBank/DDBJ databases">
        <authorList>
            <consortium name="Genoscope - CEA"/>
            <person name="William W."/>
        </authorList>
    </citation>
    <scope>NUCLEOTIDE SEQUENCE [LARGE SCALE GENOMIC DNA]</scope>
</reference>
<comment type="caution">
    <text evidence="1">The sequence shown here is derived from an EMBL/GenBank/DDBJ whole genome shotgun (WGS) entry which is preliminary data.</text>
</comment>
<dbReference type="Proteomes" id="UP001159427">
    <property type="component" value="Unassembled WGS sequence"/>
</dbReference>